<evidence type="ECO:0000256" key="1">
    <source>
        <dbReference type="ARBA" id="ARBA00001974"/>
    </source>
</evidence>
<evidence type="ECO:0000256" key="3">
    <source>
        <dbReference type="ARBA" id="ARBA00022630"/>
    </source>
</evidence>
<evidence type="ECO:0000313" key="8">
    <source>
        <dbReference type="EMBL" id="KAK4498660.1"/>
    </source>
</evidence>
<evidence type="ECO:0000313" key="9">
    <source>
        <dbReference type="Proteomes" id="UP001305779"/>
    </source>
</evidence>
<evidence type="ECO:0000256" key="6">
    <source>
        <dbReference type="ARBA" id="ARBA00023002"/>
    </source>
</evidence>
<keyword evidence="3" id="KW-0285">Flavoprotein</keyword>
<dbReference type="Proteomes" id="UP001305779">
    <property type="component" value="Unassembled WGS sequence"/>
</dbReference>
<comment type="caution">
    <text evidence="8">The sequence shown here is derived from an EMBL/GenBank/DDBJ whole genome shotgun (WGS) entry which is preliminary data.</text>
</comment>
<dbReference type="PANTHER" id="PTHR43098">
    <property type="entry name" value="L-ORNITHINE N(5)-MONOOXYGENASE-RELATED"/>
    <property type="match status" value="1"/>
</dbReference>
<keyword evidence="7" id="KW-0503">Monooxygenase</keyword>
<evidence type="ECO:0000256" key="7">
    <source>
        <dbReference type="ARBA" id="ARBA00023033"/>
    </source>
</evidence>
<keyword evidence="4" id="KW-0274">FAD</keyword>
<proteinExistence type="inferred from homology"/>
<comment type="cofactor">
    <cofactor evidence="1">
        <name>FAD</name>
        <dbReference type="ChEBI" id="CHEBI:57692"/>
    </cofactor>
</comment>
<evidence type="ECO:0008006" key="10">
    <source>
        <dbReference type="Google" id="ProtNLM"/>
    </source>
</evidence>
<evidence type="ECO:0000256" key="5">
    <source>
        <dbReference type="ARBA" id="ARBA00022857"/>
    </source>
</evidence>
<dbReference type="Pfam" id="PF00743">
    <property type="entry name" value="FMO-like"/>
    <property type="match status" value="1"/>
</dbReference>
<accession>A0ABR0EBY4</accession>
<dbReference type="EMBL" id="JAXOVC010000007">
    <property type="protein sequence ID" value="KAK4498660.1"/>
    <property type="molecule type" value="Genomic_DNA"/>
</dbReference>
<keyword evidence="5" id="KW-0521">NADP</keyword>
<keyword evidence="6" id="KW-0560">Oxidoreductase</keyword>
<dbReference type="SUPFAM" id="SSF51905">
    <property type="entry name" value="FAD/NAD(P)-binding domain"/>
    <property type="match status" value="1"/>
</dbReference>
<dbReference type="Gene3D" id="3.50.50.60">
    <property type="entry name" value="FAD/NAD(P)-binding domain"/>
    <property type="match status" value="2"/>
</dbReference>
<gene>
    <name evidence="8" type="ORF">PRZ48_009170</name>
</gene>
<evidence type="ECO:0000256" key="2">
    <source>
        <dbReference type="ARBA" id="ARBA00010139"/>
    </source>
</evidence>
<organism evidence="8 9">
    <name type="scientific">Zasmidium cellare</name>
    <name type="common">Wine cellar mold</name>
    <name type="synonym">Racodium cellare</name>
    <dbReference type="NCBI Taxonomy" id="395010"/>
    <lineage>
        <taxon>Eukaryota</taxon>
        <taxon>Fungi</taxon>
        <taxon>Dikarya</taxon>
        <taxon>Ascomycota</taxon>
        <taxon>Pezizomycotina</taxon>
        <taxon>Dothideomycetes</taxon>
        <taxon>Dothideomycetidae</taxon>
        <taxon>Mycosphaerellales</taxon>
        <taxon>Mycosphaerellaceae</taxon>
        <taxon>Zasmidium</taxon>
    </lineage>
</organism>
<dbReference type="InterPro" id="IPR020946">
    <property type="entry name" value="Flavin_mOase-like"/>
</dbReference>
<protein>
    <recommendedName>
        <fullName evidence="10">FAD/NAD(P)-binding domain-containing protein</fullName>
    </recommendedName>
</protein>
<reference evidence="8 9" key="1">
    <citation type="journal article" date="2023" name="G3 (Bethesda)">
        <title>A chromosome-level genome assembly of Zasmidium syzygii isolated from banana leaves.</title>
        <authorList>
            <person name="van Westerhoven A.C."/>
            <person name="Mehrabi R."/>
            <person name="Talebi R."/>
            <person name="Steentjes M.B.F."/>
            <person name="Corcolon B."/>
            <person name="Chong P.A."/>
            <person name="Kema G.H.J."/>
            <person name="Seidl M.F."/>
        </authorList>
    </citation>
    <scope>NUCLEOTIDE SEQUENCE [LARGE SCALE GENOMIC DNA]</scope>
    <source>
        <strain evidence="8 9">P124</strain>
    </source>
</reference>
<name>A0ABR0EBY4_ZASCE</name>
<sequence>MGDAGDVAGHDPGRCSGDDNLAAAITNGPHTIQADALVIGGGFSGITATHRLRKIGLQAKCFESGADFGGVWYWNSRYPGARVDSEFPFYQLNIPEVYKTWHFSKRFPDHHELRRYFAHIDKTLNLSKDTYFNARVVDATWDKDRGWTIRTQQGQVASAKYLLVCTGLHHRTYTPEFPGLDSYKGEILHPGVGWPKDWTSKGKRIGLIGAGATSVQITQELGKEEDVDLTIFLRRPSYNLPMKQRDIPEEEQIYQKHMYGAILNACRKTPGGFAVTLANPSKATEIPQEDREKHFESLWDTGGLNYLIGNYADTVFDPASNRLVYDYWRRRVCQRLKDPEKQKMMAPATADMPFYFGTRRTPLEHDYYEVLDRPNVHLHDLNNVPVRSFSEHGIVMADGREFLFDAVIFATGFDSFTGALTRMGLKNKNGIDIKDLWSNGVHTYLGLTVSGFPNMFLSYSVHAPTARANGTTLIEAQIETAVDMIAKLESEGATSIEATPEAEEKWKAGIDKANKATLFPCTRSWWDGSNIPGKKVENLAYVAGIADYEAKCRATLEGWKGFVVQK</sequence>
<keyword evidence="9" id="KW-1185">Reference proteome</keyword>
<dbReference type="InterPro" id="IPR050775">
    <property type="entry name" value="FAD-binding_Monooxygenases"/>
</dbReference>
<evidence type="ECO:0000256" key="4">
    <source>
        <dbReference type="ARBA" id="ARBA00022827"/>
    </source>
</evidence>
<comment type="similarity">
    <text evidence="2">Belongs to the FAD-binding monooxygenase family.</text>
</comment>
<dbReference type="PANTHER" id="PTHR43098:SF3">
    <property type="entry name" value="L-ORNITHINE N(5)-MONOOXYGENASE-RELATED"/>
    <property type="match status" value="1"/>
</dbReference>
<dbReference type="InterPro" id="IPR036188">
    <property type="entry name" value="FAD/NAD-bd_sf"/>
</dbReference>